<gene>
    <name evidence="2" type="ORF">SAMN04489713_104261</name>
</gene>
<feature type="transmembrane region" description="Helical" evidence="1">
    <location>
        <begin position="389"/>
        <end position="411"/>
    </location>
</feature>
<dbReference type="Gene3D" id="3.90.1720.10">
    <property type="entry name" value="endopeptidase domain like (from Nostoc punctiforme)"/>
    <property type="match status" value="1"/>
</dbReference>
<proteinExistence type="predicted"/>
<dbReference type="STRING" id="1993.SAMN04489713_104261"/>
<dbReference type="AlphaFoldDB" id="A0A1I5ESS7"/>
<sequence>MAARTVLLNLIGQDRVSRMLRGVRRQVDETDESIQRFGRDSDRMSKITGKAFGNVTKRLGGLLKVGVKFASLGIGAALAISQAVNLAAALAPLAGLLAGIPAAIAVFGVALGTLKLALSGVGDAFGAALGDDPKKFEESLKGLAPAAQSVARELRALRPTLLGIRQAAQGAFFGPLQGQLRGTAAVLAGPLRTGVRSVAGEYGLAAAAGLRFAQQGRTASGLTVIFGAVQRAIAGIRPAITPVLQGFRDMAVQGAGTLSRLGAGVGNLGVRFGEWMQRFAASGGVQAALGGALTLIKSLGGVLLDLGGILRSVVTAASGSGGLLGFLGQATAQLNAFLRTAQAQAALRTFFTTMNQLGSALAPIIPILASVVGQYLSALGPILQAMTPLVGAFVRGIGTILAALTPILPALSQLATTLHQQLQPILIPLVDLIAQTAAQVGGALVQALIACMPSIKQLILSVATLLPLWAQLTPVFTSLLVALIPLLPPILRLATILITALVPVLRIAIMILTKYWSTTIGLVIPVVNKLAQVLTWVAGVIGPAIQRVGAVMTWLWQNAIKPAWNGIQTAIGVAWSLIRPVFDTIARVVRTVLGIAFTVLKNTVKIAWIAIQIAIGLAWKVIKPIFDRIQTVIRNYLAPAFSWFWNKVVSPLWNKIKGHISSVYNTGIKPVFDKLKTAVGKIGDAFSAAVSAIKRHWDKLKGVAKTPVNFVIGLYNDGIVNLVNKLASFAGVKDRLNKIPKFARGGVLPGYSPGVDSLIAAVSPGEAIMRPEFTRAVGADFVHSANNVARRTGPSGLRKWLSGPGAMGGEGLAFARGGVVPGYAGRFAFGGIIGDFVKGVKDFTIGNIGKGAEKLLDKVLGATVPGSGTFRNLLAAIPGWIKKTVVDWVKKKVTGGVGGPGVQRALQFARQHNGAPYVWGGVGPGGWDCSGWMSSLVNVIQGKNPYQRRFTTFSFTGARNGPAGFVRGLRSGLTVGVTNAGVGHMAGTLGGINVESSGSRGVHMGPSARGTSDRMFGMKYGLKFDRGGMLPEGWSRVYNGTGAPEPVLTSGQFDALAGGASRDVHVHMDNVTIRETVDVDRAMQRAGFLARSVTL</sequence>
<feature type="transmembrane region" description="Helical" evidence="1">
    <location>
        <begin position="490"/>
        <end position="512"/>
    </location>
</feature>
<evidence type="ECO:0000256" key="1">
    <source>
        <dbReference type="SAM" id="Phobius"/>
    </source>
</evidence>
<feature type="transmembrane region" description="Helical" evidence="1">
    <location>
        <begin position="357"/>
        <end position="377"/>
    </location>
</feature>
<keyword evidence="3" id="KW-1185">Reference proteome</keyword>
<keyword evidence="1" id="KW-0472">Membrane</keyword>
<dbReference type="EMBL" id="FOVH01000004">
    <property type="protein sequence ID" value="SFO14423.1"/>
    <property type="molecule type" value="Genomic_DNA"/>
</dbReference>
<dbReference type="RefSeq" id="WP_075021084.1">
    <property type="nucleotide sequence ID" value="NZ_FOVH01000004.1"/>
</dbReference>
<feature type="transmembrane region" description="Helical" evidence="1">
    <location>
        <begin position="65"/>
        <end position="84"/>
    </location>
</feature>
<evidence type="ECO:0000313" key="2">
    <source>
        <dbReference type="EMBL" id="SFO14423.1"/>
    </source>
</evidence>
<keyword evidence="1" id="KW-1133">Transmembrane helix</keyword>
<feature type="transmembrane region" description="Helical" evidence="1">
    <location>
        <begin position="458"/>
        <end position="484"/>
    </location>
</feature>
<protein>
    <submittedName>
        <fullName evidence="2">Phage-related protein</fullName>
    </submittedName>
</protein>
<feature type="transmembrane region" description="Helical" evidence="1">
    <location>
        <begin position="90"/>
        <end position="111"/>
    </location>
</feature>
<dbReference type="InParanoid" id="A0A1I5ESS7"/>
<organism evidence="2 3">
    <name type="scientific">Actinomadura madurae</name>
    <dbReference type="NCBI Taxonomy" id="1993"/>
    <lineage>
        <taxon>Bacteria</taxon>
        <taxon>Bacillati</taxon>
        <taxon>Actinomycetota</taxon>
        <taxon>Actinomycetes</taxon>
        <taxon>Streptosporangiales</taxon>
        <taxon>Thermomonosporaceae</taxon>
        <taxon>Actinomadura</taxon>
    </lineage>
</organism>
<accession>A0A1I5ESS7</accession>
<evidence type="ECO:0000313" key="3">
    <source>
        <dbReference type="Proteomes" id="UP000183413"/>
    </source>
</evidence>
<keyword evidence="1" id="KW-0812">Transmembrane</keyword>
<dbReference type="SUPFAM" id="SSF54001">
    <property type="entry name" value="Cysteine proteinases"/>
    <property type="match status" value="1"/>
</dbReference>
<dbReference type="InterPro" id="IPR038765">
    <property type="entry name" value="Papain-like_cys_pep_sf"/>
</dbReference>
<name>A0A1I5ESS7_9ACTN</name>
<dbReference type="Proteomes" id="UP000183413">
    <property type="component" value="Unassembled WGS sequence"/>
</dbReference>
<reference evidence="2 3" key="1">
    <citation type="submission" date="2016-10" db="EMBL/GenBank/DDBJ databases">
        <authorList>
            <person name="de Groot N.N."/>
        </authorList>
    </citation>
    <scope>NUCLEOTIDE SEQUENCE [LARGE SCALE GENOMIC DNA]</scope>
    <source>
        <strain evidence="2 3">DSM 43067</strain>
    </source>
</reference>